<evidence type="ECO:0000256" key="1">
    <source>
        <dbReference type="SAM" id="Phobius"/>
    </source>
</evidence>
<keyword evidence="1" id="KW-0812">Transmembrane</keyword>
<feature type="transmembrane region" description="Helical" evidence="1">
    <location>
        <begin position="28"/>
        <end position="48"/>
    </location>
</feature>
<keyword evidence="1" id="KW-0472">Membrane</keyword>
<sequence length="78" mass="8222">MSNQPESVSPAPIAEQQPARTRVRYGTLVWGLIIATIGVVQMLGSLGYTLDLQLILIIALGVCGVLLVGSSIARSTRS</sequence>
<evidence type="ECO:0000313" key="3">
    <source>
        <dbReference type="Proteomes" id="UP001597391"/>
    </source>
</evidence>
<accession>A0ABW5XGH6</accession>
<feature type="transmembrane region" description="Helical" evidence="1">
    <location>
        <begin position="54"/>
        <end position="73"/>
    </location>
</feature>
<evidence type="ECO:0000313" key="2">
    <source>
        <dbReference type="EMBL" id="MFD2841441.1"/>
    </source>
</evidence>
<proteinExistence type="predicted"/>
<organism evidence="2 3">
    <name type="scientific">Populibacterium corticicola</name>
    <dbReference type="NCBI Taxonomy" id="1812826"/>
    <lineage>
        <taxon>Bacteria</taxon>
        <taxon>Bacillati</taxon>
        <taxon>Actinomycetota</taxon>
        <taxon>Actinomycetes</taxon>
        <taxon>Micrococcales</taxon>
        <taxon>Jonesiaceae</taxon>
        <taxon>Populibacterium</taxon>
    </lineage>
</organism>
<protein>
    <submittedName>
        <fullName evidence="2">Uncharacterized protein</fullName>
    </submittedName>
</protein>
<name>A0ABW5XGH6_9MICO</name>
<keyword evidence="3" id="KW-1185">Reference proteome</keyword>
<comment type="caution">
    <text evidence="2">The sequence shown here is derived from an EMBL/GenBank/DDBJ whole genome shotgun (WGS) entry which is preliminary data.</text>
</comment>
<reference evidence="3" key="1">
    <citation type="journal article" date="2019" name="Int. J. Syst. Evol. Microbiol.">
        <title>The Global Catalogue of Microorganisms (GCM) 10K type strain sequencing project: providing services to taxonomists for standard genome sequencing and annotation.</title>
        <authorList>
            <consortium name="The Broad Institute Genomics Platform"/>
            <consortium name="The Broad Institute Genome Sequencing Center for Infectious Disease"/>
            <person name="Wu L."/>
            <person name="Ma J."/>
        </authorList>
    </citation>
    <scope>NUCLEOTIDE SEQUENCE [LARGE SCALE GENOMIC DNA]</scope>
    <source>
        <strain evidence="3">KCTC 33576</strain>
    </source>
</reference>
<keyword evidence="1" id="KW-1133">Transmembrane helix</keyword>
<dbReference type="RefSeq" id="WP_377467427.1">
    <property type="nucleotide sequence ID" value="NZ_JBHUOP010000005.1"/>
</dbReference>
<gene>
    <name evidence="2" type="ORF">ACFSYH_12820</name>
</gene>
<dbReference type="EMBL" id="JBHUOP010000005">
    <property type="protein sequence ID" value="MFD2841441.1"/>
    <property type="molecule type" value="Genomic_DNA"/>
</dbReference>
<dbReference type="Proteomes" id="UP001597391">
    <property type="component" value="Unassembled WGS sequence"/>
</dbReference>